<organism evidence="3 4">
    <name type="scientific">Parnassius mnemosyne</name>
    <name type="common">clouded apollo</name>
    <dbReference type="NCBI Taxonomy" id="213953"/>
    <lineage>
        <taxon>Eukaryota</taxon>
        <taxon>Metazoa</taxon>
        <taxon>Ecdysozoa</taxon>
        <taxon>Arthropoda</taxon>
        <taxon>Hexapoda</taxon>
        <taxon>Insecta</taxon>
        <taxon>Pterygota</taxon>
        <taxon>Neoptera</taxon>
        <taxon>Endopterygota</taxon>
        <taxon>Lepidoptera</taxon>
        <taxon>Glossata</taxon>
        <taxon>Ditrysia</taxon>
        <taxon>Papilionoidea</taxon>
        <taxon>Papilionidae</taxon>
        <taxon>Parnassiinae</taxon>
        <taxon>Parnassini</taxon>
        <taxon>Parnassius</taxon>
        <taxon>Driopa</taxon>
    </lineage>
</organism>
<reference evidence="3 4" key="1">
    <citation type="submission" date="2023-11" db="EMBL/GenBank/DDBJ databases">
        <authorList>
            <person name="Hedman E."/>
            <person name="Englund M."/>
            <person name="Stromberg M."/>
            <person name="Nyberg Akerstrom W."/>
            <person name="Nylinder S."/>
            <person name="Jareborg N."/>
            <person name="Kallberg Y."/>
            <person name="Kronander E."/>
        </authorList>
    </citation>
    <scope>NUCLEOTIDE SEQUENCE [LARGE SCALE GENOMIC DNA]</scope>
</reference>
<dbReference type="InterPro" id="IPR007889">
    <property type="entry name" value="HTH_Psq"/>
</dbReference>
<sequence length="288" mass="33038">MAPTRSKGEKRGQLWTEGCLKAAMNAVQRGQLSQRAAASRHNIPRRTLRDHLKTGTVVKRLGRKPIFTEHQENDLVERIKRFAKIGAPLTPKFIRKQVYMFCETYKIKNNFNNSKRIAGTDWLRYFLKRNLSISKRKPQIMNPARAQKLNKPIVQQHFQSVQKLYNEMDILQHPEKLYNMDEKGCRITVHKQNTVLAEKGSKRVHLIAPEHAENVTIAMCVNAISTAIPPMILFKGKRQRPDLCENLPVGTLVRMAPKGSMTADLFLEFIKHLAKYKVAGKCLLIFDG</sequence>
<proteinExistence type="predicted"/>
<dbReference type="GO" id="GO:0005634">
    <property type="term" value="C:nucleus"/>
    <property type="evidence" value="ECO:0007669"/>
    <property type="project" value="UniProtKB-SubCell"/>
</dbReference>
<comment type="subcellular location">
    <subcellularLocation>
        <location evidence="1">Nucleus</location>
    </subcellularLocation>
</comment>
<name>A0AAV1K4B9_9NEOP</name>
<dbReference type="EMBL" id="CAVLGL010000001">
    <property type="protein sequence ID" value="CAK1577976.1"/>
    <property type="molecule type" value="Genomic_DNA"/>
</dbReference>
<dbReference type="AlphaFoldDB" id="A0AAV1K4B9"/>
<dbReference type="SUPFAM" id="SSF46689">
    <property type="entry name" value="Homeodomain-like"/>
    <property type="match status" value="1"/>
</dbReference>
<dbReference type="PANTHER" id="PTHR19303:SF74">
    <property type="entry name" value="POGO TRANSPOSABLE ELEMENT WITH KRAB DOMAIN"/>
    <property type="match status" value="1"/>
</dbReference>
<feature type="domain" description="HTH psq-type" evidence="2">
    <location>
        <begin position="17"/>
        <end position="60"/>
    </location>
</feature>
<evidence type="ECO:0000259" key="2">
    <source>
        <dbReference type="Pfam" id="PF05225"/>
    </source>
</evidence>
<dbReference type="Gene3D" id="1.10.10.60">
    <property type="entry name" value="Homeodomain-like"/>
    <property type="match status" value="1"/>
</dbReference>
<dbReference type="Pfam" id="PF05225">
    <property type="entry name" value="HTH_psq"/>
    <property type="match status" value="1"/>
</dbReference>
<dbReference type="PANTHER" id="PTHR19303">
    <property type="entry name" value="TRANSPOSON"/>
    <property type="match status" value="1"/>
</dbReference>
<dbReference type="InterPro" id="IPR050863">
    <property type="entry name" value="CenT-Element_Derived"/>
</dbReference>
<evidence type="ECO:0000256" key="1">
    <source>
        <dbReference type="ARBA" id="ARBA00004123"/>
    </source>
</evidence>
<evidence type="ECO:0000313" key="3">
    <source>
        <dbReference type="EMBL" id="CAK1577976.1"/>
    </source>
</evidence>
<gene>
    <name evidence="3" type="ORF">PARMNEM_LOCUS129</name>
</gene>
<protein>
    <recommendedName>
        <fullName evidence="2">HTH psq-type domain-containing protein</fullName>
    </recommendedName>
</protein>
<evidence type="ECO:0000313" key="4">
    <source>
        <dbReference type="Proteomes" id="UP001314205"/>
    </source>
</evidence>
<dbReference type="InterPro" id="IPR009057">
    <property type="entry name" value="Homeodomain-like_sf"/>
</dbReference>
<dbReference type="GO" id="GO:0003677">
    <property type="term" value="F:DNA binding"/>
    <property type="evidence" value="ECO:0007669"/>
    <property type="project" value="InterPro"/>
</dbReference>
<dbReference type="Proteomes" id="UP001314205">
    <property type="component" value="Unassembled WGS sequence"/>
</dbReference>
<keyword evidence="4" id="KW-1185">Reference proteome</keyword>
<comment type="caution">
    <text evidence="3">The sequence shown here is derived from an EMBL/GenBank/DDBJ whole genome shotgun (WGS) entry which is preliminary data.</text>
</comment>
<accession>A0AAV1K4B9</accession>